<dbReference type="AlphaFoldDB" id="X0BGN4"/>
<gene>
    <name evidence="2" type="ORF">FOQG_17654</name>
</gene>
<evidence type="ECO:0000313" key="2">
    <source>
        <dbReference type="EMBL" id="EXK77634.1"/>
    </source>
</evidence>
<reference evidence="2 3" key="1">
    <citation type="submission" date="2011-11" db="EMBL/GenBank/DDBJ databases">
        <title>The Genome Sequence of Fusarium oxysporum PHW815.</title>
        <authorList>
            <consortium name="The Broad Institute Genome Sequencing Platform"/>
            <person name="Ma L.-J."/>
            <person name="Gale L.R."/>
            <person name="Schwartz D.C."/>
            <person name="Zhou S."/>
            <person name="Corby-Kistler H."/>
            <person name="Young S.K."/>
            <person name="Zeng Q."/>
            <person name="Gargeya S."/>
            <person name="Fitzgerald M."/>
            <person name="Haas B."/>
            <person name="Abouelleil A."/>
            <person name="Alvarado L."/>
            <person name="Arachchi H.M."/>
            <person name="Berlin A."/>
            <person name="Brown A."/>
            <person name="Chapman S.B."/>
            <person name="Chen Z."/>
            <person name="Dunbar C."/>
            <person name="Freedman E."/>
            <person name="Gearin G."/>
            <person name="Goldberg J."/>
            <person name="Griggs A."/>
            <person name="Gujja S."/>
            <person name="Heiman D."/>
            <person name="Howarth C."/>
            <person name="Larson L."/>
            <person name="Lui A."/>
            <person name="MacDonald P.J.P."/>
            <person name="Montmayeur A."/>
            <person name="Murphy C."/>
            <person name="Neiman D."/>
            <person name="Pearson M."/>
            <person name="Priest M."/>
            <person name="Roberts A."/>
            <person name="Saif S."/>
            <person name="Shea T."/>
            <person name="Shenoy N."/>
            <person name="Sisk P."/>
            <person name="Stolte C."/>
            <person name="Sykes S."/>
            <person name="Wortman J."/>
            <person name="Nusbaum C."/>
            <person name="Birren B."/>
        </authorList>
    </citation>
    <scope>NUCLEOTIDE SEQUENCE [LARGE SCALE GENOMIC DNA]</scope>
    <source>
        <strain evidence="2 3">54005</strain>
    </source>
</reference>
<name>X0BGN4_FUSOX</name>
<dbReference type="Proteomes" id="UP000030663">
    <property type="component" value="Unassembled WGS sequence"/>
</dbReference>
<feature type="region of interest" description="Disordered" evidence="1">
    <location>
        <begin position="1"/>
        <end position="82"/>
    </location>
</feature>
<proteinExistence type="predicted"/>
<dbReference type="HOGENOM" id="CLU_2558383_0_0_1"/>
<keyword evidence="3" id="KW-1185">Reference proteome</keyword>
<protein>
    <submittedName>
        <fullName evidence="2">Uncharacterized protein</fullName>
    </submittedName>
</protein>
<organism evidence="2 3">
    <name type="scientific">Fusarium oxysporum f. sp. raphani 54005</name>
    <dbReference type="NCBI Taxonomy" id="1089458"/>
    <lineage>
        <taxon>Eukaryota</taxon>
        <taxon>Fungi</taxon>
        <taxon>Dikarya</taxon>
        <taxon>Ascomycota</taxon>
        <taxon>Pezizomycotina</taxon>
        <taxon>Sordariomycetes</taxon>
        <taxon>Hypocreomycetidae</taxon>
        <taxon>Hypocreales</taxon>
        <taxon>Nectriaceae</taxon>
        <taxon>Fusarium</taxon>
        <taxon>Fusarium oxysporum species complex</taxon>
    </lineage>
</organism>
<sequence length="82" mass="9930">MERLWRRSRSRKKRTRRQSPRRGRAADEKRVLTRRMSEKSRSLRDHQPAGGRDDLGKHRRKKPLNQHQHPYQNPGLDPSQKQ</sequence>
<feature type="compositionally biased region" description="Basic and acidic residues" evidence="1">
    <location>
        <begin position="24"/>
        <end position="56"/>
    </location>
</feature>
<dbReference type="EMBL" id="KI979379">
    <property type="protein sequence ID" value="EXK77634.1"/>
    <property type="molecule type" value="Genomic_DNA"/>
</dbReference>
<evidence type="ECO:0000313" key="3">
    <source>
        <dbReference type="Proteomes" id="UP000030663"/>
    </source>
</evidence>
<evidence type="ECO:0000256" key="1">
    <source>
        <dbReference type="SAM" id="MobiDB-lite"/>
    </source>
</evidence>
<accession>X0BGN4</accession>
<feature type="compositionally biased region" description="Basic residues" evidence="1">
    <location>
        <begin position="1"/>
        <end position="23"/>
    </location>
</feature>